<feature type="binding site" evidence="6">
    <location>
        <position position="235"/>
    </location>
    <ligand>
        <name>S-adenosyl-L-methionine</name>
        <dbReference type="ChEBI" id="CHEBI:59789"/>
    </ligand>
</feature>
<name>A0ABU0AX81_9FIRM</name>
<dbReference type="Gene3D" id="3.40.50.150">
    <property type="entry name" value="Vaccinia Virus protein VP39"/>
    <property type="match status" value="1"/>
</dbReference>
<dbReference type="Proteomes" id="UP001236559">
    <property type="component" value="Unassembled WGS sequence"/>
</dbReference>
<reference evidence="7 8" key="1">
    <citation type="submission" date="2023-07" db="EMBL/GenBank/DDBJ databases">
        <title>Genomic Encyclopedia of Type Strains, Phase IV (KMG-IV): sequencing the most valuable type-strain genomes for metagenomic binning, comparative biology and taxonomic classification.</title>
        <authorList>
            <person name="Goeker M."/>
        </authorList>
    </citation>
    <scope>NUCLEOTIDE SEQUENCE [LARGE SCALE GENOMIC DNA]</scope>
    <source>
        <strain evidence="7 8">DSM 22616</strain>
    </source>
</reference>
<evidence type="ECO:0000256" key="5">
    <source>
        <dbReference type="ARBA" id="ARBA00022691"/>
    </source>
</evidence>
<comment type="caution">
    <text evidence="7">The sequence shown here is derived from an EMBL/GenBank/DDBJ whole genome shotgun (WGS) entry which is preliminary data.</text>
</comment>
<dbReference type="GO" id="GO:0032259">
    <property type="term" value="P:methylation"/>
    <property type="evidence" value="ECO:0007669"/>
    <property type="project" value="UniProtKB-KW"/>
</dbReference>
<evidence type="ECO:0000256" key="6">
    <source>
        <dbReference type="HAMAP-Rule" id="MF_00735"/>
    </source>
</evidence>
<dbReference type="PIRSF" id="PIRSF000401">
    <property type="entry name" value="RPL11_MTase"/>
    <property type="match status" value="1"/>
</dbReference>
<evidence type="ECO:0000256" key="4">
    <source>
        <dbReference type="ARBA" id="ARBA00022679"/>
    </source>
</evidence>
<dbReference type="NCBIfam" id="TIGR00406">
    <property type="entry name" value="prmA"/>
    <property type="match status" value="1"/>
</dbReference>
<gene>
    <name evidence="6" type="primary">prmA</name>
    <name evidence="7" type="ORF">J2S72_000612</name>
</gene>
<keyword evidence="3 6" id="KW-0489">Methyltransferase</keyword>
<dbReference type="InterPro" id="IPR029063">
    <property type="entry name" value="SAM-dependent_MTases_sf"/>
</dbReference>
<keyword evidence="2 6" id="KW-0963">Cytoplasm</keyword>
<dbReference type="InterPro" id="IPR050078">
    <property type="entry name" value="Ribosomal_L11_MeTrfase_PrmA"/>
</dbReference>
<dbReference type="CDD" id="cd02440">
    <property type="entry name" value="AdoMet_MTases"/>
    <property type="match status" value="1"/>
</dbReference>
<evidence type="ECO:0000256" key="3">
    <source>
        <dbReference type="ARBA" id="ARBA00022603"/>
    </source>
</evidence>
<organism evidence="7 8">
    <name type="scientific">Peptoniphilus koenoeneniae</name>
    <dbReference type="NCBI Taxonomy" id="507751"/>
    <lineage>
        <taxon>Bacteria</taxon>
        <taxon>Bacillati</taxon>
        <taxon>Bacillota</taxon>
        <taxon>Tissierellia</taxon>
        <taxon>Tissierellales</taxon>
        <taxon>Peptoniphilaceae</taxon>
        <taxon>Peptoniphilus</taxon>
    </lineage>
</organism>
<proteinExistence type="inferred from homology"/>
<dbReference type="Pfam" id="PF06325">
    <property type="entry name" value="PrmA"/>
    <property type="match status" value="1"/>
</dbReference>
<evidence type="ECO:0000256" key="2">
    <source>
        <dbReference type="ARBA" id="ARBA00022490"/>
    </source>
</evidence>
<evidence type="ECO:0000313" key="8">
    <source>
        <dbReference type="Proteomes" id="UP001236559"/>
    </source>
</evidence>
<dbReference type="InterPro" id="IPR004498">
    <property type="entry name" value="Ribosomal_PrmA_MeTrfase"/>
</dbReference>
<keyword evidence="8" id="KW-1185">Reference proteome</keyword>
<comment type="catalytic activity">
    <reaction evidence="6">
        <text>L-lysyl-[protein] + 3 S-adenosyl-L-methionine = N(6),N(6),N(6)-trimethyl-L-lysyl-[protein] + 3 S-adenosyl-L-homocysteine + 3 H(+)</text>
        <dbReference type="Rhea" id="RHEA:54192"/>
        <dbReference type="Rhea" id="RHEA-COMP:9752"/>
        <dbReference type="Rhea" id="RHEA-COMP:13826"/>
        <dbReference type="ChEBI" id="CHEBI:15378"/>
        <dbReference type="ChEBI" id="CHEBI:29969"/>
        <dbReference type="ChEBI" id="CHEBI:57856"/>
        <dbReference type="ChEBI" id="CHEBI:59789"/>
        <dbReference type="ChEBI" id="CHEBI:61961"/>
    </reaction>
</comment>
<dbReference type="EC" id="2.1.1.-" evidence="6"/>
<evidence type="ECO:0000256" key="1">
    <source>
        <dbReference type="ARBA" id="ARBA00009741"/>
    </source>
</evidence>
<dbReference type="GO" id="GO:0008168">
    <property type="term" value="F:methyltransferase activity"/>
    <property type="evidence" value="ECO:0007669"/>
    <property type="project" value="UniProtKB-KW"/>
</dbReference>
<keyword evidence="5 6" id="KW-0949">S-adenosyl-L-methionine</keyword>
<keyword evidence="4 6" id="KW-0808">Transferase</keyword>
<comment type="subcellular location">
    <subcellularLocation>
        <location evidence="6">Cytoplasm</location>
    </subcellularLocation>
</comment>
<feature type="binding site" evidence="6">
    <location>
        <position position="149"/>
    </location>
    <ligand>
        <name>S-adenosyl-L-methionine</name>
        <dbReference type="ChEBI" id="CHEBI:59789"/>
    </ligand>
</feature>
<dbReference type="EMBL" id="JAUSTN010000003">
    <property type="protein sequence ID" value="MDQ0274595.1"/>
    <property type="molecule type" value="Genomic_DNA"/>
</dbReference>
<keyword evidence="7" id="KW-0689">Ribosomal protein</keyword>
<keyword evidence="7" id="KW-0687">Ribonucleoprotein</keyword>
<dbReference type="GO" id="GO:0005840">
    <property type="term" value="C:ribosome"/>
    <property type="evidence" value="ECO:0007669"/>
    <property type="project" value="UniProtKB-KW"/>
</dbReference>
<feature type="binding site" evidence="6">
    <location>
        <position position="192"/>
    </location>
    <ligand>
        <name>S-adenosyl-L-methionine</name>
        <dbReference type="ChEBI" id="CHEBI:59789"/>
    </ligand>
</feature>
<protein>
    <recommendedName>
        <fullName evidence="6">Ribosomal protein L11 methyltransferase</fullName>
        <shortName evidence="6">L11 Mtase</shortName>
        <ecNumber evidence="6">2.1.1.-</ecNumber>
    </recommendedName>
</protein>
<dbReference type="PANTHER" id="PTHR43648:SF1">
    <property type="entry name" value="ELECTRON TRANSFER FLAVOPROTEIN BETA SUBUNIT LYSINE METHYLTRANSFERASE"/>
    <property type="match status" value="1"/>
</dbReference>
<feature type="binding site" evidence="6">
    <location>
        <position position="170"/>
    </location>
    <ligand>
        <name>S-adenosyl-L-methionine</name>
        <dbReference type="ChEBI" id="CHEBI:59789"/>
    </ligand>
</feature>
<comment type="similarity">
    <text evidence="1 6">Belongs to the methyltransferase superfamily. PrmA family.</text>
</comment>
<accession>A0ABU0AX81</accession>
<dbReference type="RefSeq" id="WP_023055333.1">
    <property type="nucleotide sequence ID" value="NZ_JAUSTN010000003.1"/>
</dbReference>
<comment type="function">
    <text evidence="6">Methylates ribosomal protein L11.</text>
</comment>
<sequence>MKYIELVVKSENKLREEILNIFYKNDIFTLEEYSKEILNELNNAKDSWDYVDSEIFKLKDEELIIKAYPHEEKLAKKIKKELNEKNIYCEFIEKDDEDWANNWKKYYHPIEVGKRLLIKPSWEEVEDTNRKIIEIDPGMAFGTGSHETTYMCLEALEKYLKKDQKVFDVGCGSGILSIAGVKLGAKKVIAVDLDKKCVEVTLKNAKLNKVEDKIEVYEGNLLDVVEGSADLIVSNIIAEIIAGLVGDLRVHLNEKGIFISSGIIKEKIDLVEKALKENGFEILEIREKNGWALVVGRLYA</sequence>
<dbReference type="HAMAP" id="MF_00735">
    <property type="entry name" value="Methyltr_PrmA"/>
    <property type="match status" value="1"/>
</dbReference>
<dbReference type="PANTHER" id="PTHR43648">
    <property type="entry name" value="ELECTRON TRANSFER FLAVOPROTEIN BETA SUBUNIT LYSINE METHYLTRANSFERASE"/>
    <property type="match status" value="1"/>
</dbReference>
<evidence type="ECO:0000313" key="7">
    <source>
        <dbReference type="EMBL" id="MDQ0274595.1"/>
    </source>
</evidence>
<dbReference type="SUPFAM" id="SSF53335">
    <property type="entry name" value="S-adenosyl-L-methionine-dependent methyltransferases"/>
    <property type="match status" value="1"/>
</dbReference>